<name>A0A2T3A383_9PEZI</name>
<gene>
    <name evidence="2" type="ORF">BD289DRAFT_24125</name>
</gene>
<dbReference type="AlphaFoldDB" id="A0A2T3A383"/>
<keyword evidence="3" id="KW-1185">Reference proteome</keyword>
<dbReference type="InParanoid" id="A0A2T3A383"/>
<evidence type="ECO:0000313" key="3">
    <source>
        <dbReference type="Proteomes" id="UP000241462"/>
    </source>
</evidence>
<dbReference type="Proteomes" id="UP000241462">
    <property type="component" value="Unassembled WGS sequence"/>
</dbReference>
<accession>A0A2T3A383</accession>
<protein>
    <submittedName>
        <fullName evidence="2">Uncharacterized protein</fullName>
    </submittedName>
</protein>
<evidence type="ECO:0000256" key="1">
    <source>
        <dbReference type="SAM" id="MobiDB-lite"/>
    </source>
</evidence>
<evidence type="ECO:0000313" key="2">
    <source>
        <dbReference type="EMBL" id="PSR82114.1"/>
    </source>
</evidence>
<organism evidence="2 3">
    <name type="scientific">Coniella lustricola</name>
    <dbReference type="NCBI Taxonomy" id="2025994"/>
    <lineage>
        <taxon>Eukaryota</taxon>
        <taxon>Fungi</taxon>
        <taxon>Dikarya</taxon>
        <taxon>Ascomycota</taxon>
        <taxon>Pezizomycotina</taxon>
        <taxon>Sordariomycetes</taxon>
        <taxon>Sordariomycetidae</taxon>
        <taxon>Diaporthales</taxon>
        <taxon>Schizoparmaceae</taxon>
        <taxon>Coniella</taxon>
    </lineage>
</organism>
<reference evidence="2 3" key="1">
    <citation type="journal article" date="2018" name="Mycol. Prog.">
        <title>Coniella lustricola, a new species from submerged detritus.</title>
        <authorList>
            <person name="Raudabaugh D.B."/>
            <person name="Iturriaga T."/>
            <person name="Carver A."/>
            <person name="Mondo S."/>
            <person name="Pangilinan J."/>
            <person name="Lipzen A."/>
            <person name="He G."/>
            <person name="Amirebrahimi M."/>
            <person name="Grigoriev I.V."/>
            <person name="Miller A.N."/>
        </authorList>
    </citation>
    <scope>NUCLEOTIDE SEQUENCE [LARGE SCALE GENOMIC DNA]</scope>
    <source>
        <strain evidence="2 3">B22-T-1</strain>
    </source>
</reference>
<sequence>MYYRRWSLGLGHGNRPACASLSHWATSPGKTLLVRLRCWSQNMRQHFDFLLGLDSDSPPPPRSHDEPEPSPQSIAAAVVETCSPTEACACIWPSRSRILAVVVQRQTLLTWETVRYQLFRSPHTRWLVTCNKNPSYTGPHKCEHGVPNP</sequence>
<feature type="region of interest" description="Disordered" evidence="1">
    <location>
        <begin position="54"/>
        <end position="73"/>
    </location>
</feature>
<proteinExistence type="predicted"/>
<dbReference type="EMBL" id="KZ678487">
    <property type="protein sequence ID" value="PSR82114.1"/>
    <property type="molecule type" value="Genomic_DNA"/>
</dbReference>